<dbReference type="VEuPathDB" id="TriTrypDB:TcIL3000_0_39590"/>
<protein>
    <recommendedName>
        <fullName evidence="4">60S ribosomal protein L7a</fullName>
    </recommendedName>
</protein>
<evidence type="ECO:0000313" key="10">
    <source>
        <dbReference type="Proteomes" id="UP000000702"/>
    </source>
</evidence>
<dbReference type="PANTHER" id="PTHR23105">
    <property type="entry name" value="RIBOSOMAL PROTEIN L7AE FAMILY MEMBER"/>
    <property type="match status" value="1"/>
</dbReference>
<dbReference type="Proteomes" id="UP000000702">
    <property type="component" value="Unassembled WGS sequence"/>
</dbReference>
<feature type="signal peptide" evidence="6">
    <location>
        <begin position="1"/>
        <end position="22"/>
    </location>
</feature>
<evidence type="ECO:0000256" key="6">
    <source>
        <dbReference type="SAM" id="SignalP"/>
    </source>
</evidence>
<sequence length="300" mass="33795">MINALFFLFSFSMYTGLGSSKAKVMPGKEVKRAAKPVVKSKAPYKKPAAPQKKAKTASAPSPYVARPKDFGIGRDVPYARDLSRFMRWPTFVTMQRKKRVLQRRLKVPPALNQFTKVLDRTSRNELLKLVKKYAPETRKARRERLKRVAEEKKKNPTKTMSTKAPLSVVTGLQEVTRTIEKKTARLVLIANNVDPIELVLWMPTLCRANKIPYAIVKDKARLGDAIGQKTATCVSFTDVNAEDVAALKNLTRSVNARFLSRSDLIRRQWGGLQLSLRSRAELRKKRARTAGNDAAAKTTQ</sequence>
<dbReference type="InterPro" id="IPR029064">
    <property type="entry name" value="Ribosomal_eL30-like_sf"/>
</dbReference>
<dbReference type="GO" id="GO:0022625">
    <property type="term" value="C:cytosolic large ribosomal subunit"/>
    <property type="evidence" value="ECO:0007669"/>
    <property type="project" value="UniProtKB-UniRule"/>
</dbReference>
<evidence type="ECO:0000256" key="1">
    <source>
        <dbReference type="ARBA" id="ARBA00007337"/>
    </source>
</evidence>
<reference evidence="10" key="1">
    <citation type="submission" date="2011-07" db="EMBL/GenBank/DDBJ databases">
        <title>Divergent evolution of antigenic variation in African trypanosomes.</title>
        <authorList>
            <person name="Jackson A.P."/>
            <person name="Berry A."/>
            <person name="Allison H.C."/>
            <person name="Burton P."/>
            <person name="Anderson J."/>
            <person name="Aslett M."/>
            <person name="Brown R."/>
            <person name="Corton N."/>
            <person name="Harris D."/>
            <person name="Hauser H."/>
            <person name="Gamble J."/>
            <person name="Gilderthorp R."/>
            <person name="McQuillan J."/>
            <person name="Quail M.A."/>
            <person name="Sanders M."/>
            <person name="Van Tonder A."/>
            <person name="Ginger M.L."/>
            <person name="Donelson J.E."/>
            <person name="Field M.C."/>
            <person name="Barry J.D."/>
            <person name="Berriman M."/>
            <person name="Hertz-Fowler C."/>
        </authorList>
    </citation>
    <scope>NUCLEOTIDE SEQUENCE [LARGE SCALE GENOMIC DNA]</scope>
    <source>
        <strain evidence="10">IL3000</strain>
    </source>
</reference>
<dbReference type="InterPro" id="IPR001921">
    <property type="entry name" value="Ribosomal_eL8_euk"/>
</dbReference>
<evidence type="ECO:0000313" key="8">
    <source>
        <dbReference type="EMBL" id="CCD11832.1"/>
    </source>
</evidence>
<dbReference type="OMA" id="RMVKWPA"/>
<dbReference type="EMBL" id="CAEQ01000481">
    <property type="protein sequence ID" value="CCD11832.1"/>
    <property type="molecule type" value="Genomic_DNA"/>
</dbReference>
<comment type="similarity">
    <text evidence="1 4">Belongs to the eukaryotic ribosomal protein eL8 family.</text>
</comment>
<dbReference type="VEuPathDB" id="TriTrypDB:TcIL3000_0_27750"/>
<feature type="chain" id="PRO_5007659362" description="60S ribosomal protein L7a" evidence="6">
    <location>
        <begin position="23"/>
        <end position="300"/>
    </location>
</feature>
<feature type="region of interest" description="Disordered" evidence="5">
    <location>
        <begin position="38"/>
        <end position="61"/>
    </location>
</feature>
<evidence type="ECO:0000256" key="4">
    <source>
        <dbReference type="RuleBase" id="RU367042"/>
    </source>
</evidence>
<dbReference type="InterPro" id="IPR050257">
    <property type="entry name" value="eL8/uL1-like"/>
</dbReference>
<reference evidence="8 10" key="2">
    <citation type="journal article" date="2012" name="Proc. Natl. Acad. Sci. U.S.A.">
        <title>Antigenic diversity is generated by distinct evolutionary mechanisms in African trypanosome species.</title>
        <authorList>
            <person name="Jackson A.P."/>
            <person name="Berry A."/>
            <person name="Aslett M."/>
            <person name="Allison H.C."/>
            <person name="Burton P."/>
            <person name="Vavrova-Anderson J."/>
            <person name="Brown R."/>
            <person name="Browne H."/>
            <person name="Corton N."/>
            <person name="Hauser H."/>
            <person name="Gamble J."/>
            <person name="Gilderthorp R."/>
            <person name="Marcello L."/>
            <person name="McQuillan J."/>
            <person name="Otto T.D."/>
            <person name="Quail M.A."/>
            <person name="Sanders M.J."/>
            <person name="van Tonder A."/>
            <person name="Ginger M.L."/>
            <person name="Field M.C."/>
            <person name="Barry J.D."/>
            <person name="Hertz-Fowler C."/>
            <person name="Berriman M."/>
        </authorList>
    </citation>
    <scope>NUCLEOTIDE SEQUENCE [LARGE SCALE GENOMIC DNA]</scope>
    <source>
        <strain evidence="8 10">IL3000</strain>
    </source>
</reference>
<evidence type="ECO:0000256" key="3">
    <source>
        <dbReference type="ARBA" id="ARBA00023274"/>
    </source>
</evidence>
<dbReference type="AlphaFoldDB" id="F9W3V6"/>
<keyword evidence="3 4" id="KW-0687">Ribonucleoprotein</keyword>
<evidence type="ECO:0000256" key="2">
    <source>
        <dbReference type="ARBA" id="ARBA00022980"/>
    </source>
</evidence>
<dbReference type="SUPFAM" id="SSF55315">
    <property type="entry name" value="L30e-like"/>
    <property type="match status" value="1"/>
</dbReference>
<dbReference type="InterPro" id="IPR018492">
    <property type="entry name" value="Ribosomal_eL8/Nhp2"/>
</dbReference>
<accession>F9W3V6</accession>
<keyword evidence="10" id="KW-1185">Reference proteome</keyword>
<name>F9W3V6_TRYCI</name>
<comment type="caution">
    <text evidence="8">The sequence shown here is derived from an EMBL/GenBank/DDBJ whole genome shotgun (WGS) entry which is preliminary data.</text>
</comment>
<proteinExistence type="inferred from homology"/>
<evidence type="ECO:0000313" key="9">
    <source>
        <dbReference type="EMBL" id="CCD13185.1"/>
    </source>
</evidence>
<keyword evidence="2 4" id="KW-0689">Ribosomal protein</keyword>
<gene>
    <name evidence="8" type="ORF">TCIL3000_0_27750</name>
    <name evidence="9" type="ORF">TCIL3000_0_39590</name>
</gene>
<evidence type="ECO:0000259" key="7">
    <source>
        <dbReference type="Pfam" id="PF01248"/>
    </source>
</evidence>
<dbReference type="Pfam" id="PF01248">
    <property type="entry name" value="Ribosomal_L7Ae"/>
    <property type="match status" value="1"/>
</dbReference>
<comment type="function">
    <text evidence="4">Component of the ribosome.</text>
</comment>
<dbReference type="EMBL" id="CAEQ01001050">
    <property type="protein sequence ID" value="CCD13185.1"/>
    <property type="molecule type" value="Genomic_DNA"/>
</dbReference>
<dbReference type="PRINTS" id="PR00882">
    <property type="entry name" value="RIBOSOMALL7A"/>
</dbReference>
<organism evidence="8 10">
    <name type="scientific">Trypanosoma congolense (strain IL3000)</name>
    <dbReference type="NCBI Taxonomy" id="1068625"/>
    <lineage>
        <taxon>Eukaryota</taxon>
        <taxon>Discoba</taxon>
        <taxon>Euglenozoa</taxon>
        <taxon>Kinetoplastea</taxon>
        <taxon>Metakinetoplastina</taxon>
        <taxon>Trypanosomatida</taxon>
        <taxon>Trypanosomatidae</taxon>
        <taxon>Trypanosoma</taxon>
        <taxon>Nannomonas</taxon>
    </lineage>
</organism>
<keyword evidence="6" id="KW-0732">Signal</keyword>
<evidence type="ECO:0000256" key="5">
    <source>
        <dbReference type="SAM" id="MobiDB-lite"/>
    </source>
</evidence>
<dbReference type="GO" id="GO:0003723">
    <property type="term" value="F:RNA binding"/>
    <property type="evidence" value="ECO:0007669"/>
    <property type="project" value="UniProtKB-UniRule"/>
</dbReference>
<dbReference type="Gene3D" id="3.30.1330.30">
    <property type="match status" value="1"/>
</dbReference>
<dbReference type="PRINTS" id="PR00881">
    <property type="entry name" value="L7ARS6FAMILY"/>
</dbReference>
<feature type="domain" description="Ribosomal protein eL8/eL30/eS12/Gadd45" evidence="7">
    <location>
        <begin position="164"/>
        <end position="240"/>
    </location>
</feature>
<dbReference type="InterPro" id="IPR004038">
    <property type="entry name" value="Ribosomal_eL8/eL30/eS12/Gad45"/>
</dbReference>